<name>A0A5Q5CH55_MYCSJ</name>
<feature type="compositionally biased region" description="Basic residues" evidence="1">
    <location>
        <begin position="40"/>
        <end position="49"/>
    </location>
</feature>
<evidence type="ECO:0000256" key="1">
    <source>
        <dbReference type="SAM" id="MobiDB-lite"/>
    </source>
</evidence>
<protein>
    <submittedName>
        <fullName evidence="2">Uncharacterized protein</fullName>
    </submittedName>
</protein>
<dbReference type="EMBL" id="CP000580">
    <property type="protein sequence ID" value="ABN98733.1"/>
    <property type="molecule type" value="Genomic_DNA"/>
</dbReference>
<sequence length="74" mass="8431">MGKHQTLDSVHPIEFPRNNPAPNVAPRRPAVGHLQQHRMAAGRRYRRRGDSRPATTGARWSASQRAESRHSSRR</sequence>
<gene>
    <name evidence="2" type="ordered locus">Mjls_2954</name>
</gene>
<reference evidence="2" key="1">
    <citation type="submission" date="2007-02" db="EMBL/GenBank/DDBJ databases">
        <title>Complete sequence of Mycobacterium sp. JLS.</title>
        <authorList>
            <consortium name="US DOE Joint Genome Institute"/>
            <person name="Copeland A."/>
            <person name="Lucas S."/>
            <person name="Lapidus A."/>
            <person name="Barry K."/>
            <person name="Detter J.C."/>
            <person name="Glavina del Rio T."/>
            <person name="Hammon N."/>
            <person name="Israni S."/>
            <person name="Dalin E."/>
            <person name="Tice H."/>
            <person name="Pitluck S."/>
            <person name="Chain P."/>
            <person name="Malfatti S."/>
            <person name="Shin M."/>
            <person name="Vergez L."/>
            <person name="Schmutz J."/>
            <person name="Larimer F."/>
            <person name="Land M."/>
            <person name="Hauser L."/>
            <person name="Kyrpides N."/>
            <person name="Mikhailova N."/>
            <person name="Miller C.D."/>
            <person name="Anderson A.J."/>
            <person name="Sims R.C."/>
            <person name="Richardson P."/>
        </authorList>
    </citation>
    <scope>NUCLEOTIDE SEQUENCE [LARGE SCALE GENOMIC DNA]</scope>
    <source>
        <strain evidence="2">JLS</strain>
    </source>
</reference>
<evidence type="ECO:0000313" key="2">
    <source>
        <dbReference type="EMBL" id="ABN98733.1"/>
    </source>
</evidence>
<accession>A0A5Q5CH55</accession>
<organism evidence="2">
    <name type="scientific">Mycobacterium sp. (strain JLS)</name>
    <dbReference type="NCBI Taxonomy" id="164757"/>
    <lineage>
        <taxon>Bacteria</taxon>
        <taxon>Bacillati</taxon>
        <taxon>Actinomycetota</taxon>
        <taxon>Actinomycetes</taxon>
        <taxon>Mycobacteriales</taxon>
        <taxon>Mycobacteriaceae</taxon>
        <taxon>Mycobacterium</taxon>
    </lineage>
</organism>
<feature type="region of interest" description="Disordered" evidence="1">
    <location>
        <begin position="1"/>
        <end position="74"/>
    </location>
</feature>
<feature type="compositionally biased region" description="Low complexity" evidence="1">
    <location>
        <begin position="16"/>
        <end position="31"/>
    </location>
</feature>
<proteinExistence type="predicted"/>
<dbReference type="AlphaFoldDB" id="A0A5Q5CH55"/>
<dbReference type="KEGG" id="mjl:Mjls_2954"/>